<sequence>MDHTTAPRQGLTTLFLSAIGACAHVWATVGSTTSCTRCGTIRW</sequence>
<dbReference type="RefSeq" id="WP_285757163.1">
    <property type="nucleotide sequence ID" value="NZ_BSQG01000001.1"/>
</dbReference>
<accession>A0A9W6UHS5</accession>
<name>A0A9W6UHS5_9ACTN</name>
<gene>
    <name evidence="1" type="ORF">Nans01_06610</name>
</gene>
<keyword evidence="2" id="KW-1185">Reference proteome</keyword>
<evidence type="ECO:0000313" key="1">
    <source>
        <dbReference type="EMBL" id="GLU46310.1"/>
    </source>
</evidence>
<comment type="caution">
    <text evidence="1">The sequence shown here is derived from an EMBL/GenBank/DDBJ whole genome shotgun (WGS) entry which is preliminary data.</text>
</comment>
<evidence type="ECO:0000313" key="2">
    <source>
        <dbReference type="Proteomes" id="UP001165092"/>
    </source>
</evidence>
<proteinExistence type="predicted"/>
<dbReference type="AlphaFoldDB" id="A0A9W6UHS5"/>
<reference evidence="1" key="1">
    <citation type="submission" date="2023-02" db="EMBL/GenBank/DDBJ databases">
        <title>Nocardiopsis ansamitocini NBRC 112285.</title>
        <authorList>
            <person name="Ichikawa N."/>
            <person name="Sato H."/>
            <person name="Tonouchi N."/>
        </authorList>
    </citation>
    <scope>NUCLEOTIDE SEQUENCE</scope>
    <source>
        <strain evidence="1">NBRC 112285</strain>
    </source>
</reference>
<protein>
    <submittedName>
        <fullName evidence="1">Uncharacterized protein</fullName>
    </submittedName>
</protein>
<dbReference type="Proteomes" id="UP001165092">
    <property type="component" value="Unassembled WGS sequence"/>
</dbReference>
<organism evidence="1 2">
    <name type="scientific">Nocardiopsis ansamitocini</name>
    <dbReference type="NCBI Taxonomy" id="1670832"/>
    <lineage>
        <taxon>Bacteria</taxon>
        <taxon>Bacillati</taxon>
        <taxon>Actinomycetota</taxon>
        <taxon>Actinomycetes</taxon>
        <taxon>Streptosporangiales</taxon>
        <taxon>Nocardiopsidaceae</taxon>
        <taxon>Nocardiopsis</taxon>
    </lineage>
</organism>
<dbReference type="EMBL" id="BSQG01000001">
    <property type="protein sequence ID" value="GLU46310.1"/>
    <property type="molecule type" value="Genomic_DNA"/>
</dbReference>